<reference evidence="3" key="1">
    <citation type="submission" date="2023-07" db="EMBL/GenBank/DDBJ databases">
        <title>Structural and functional analysis of rice phyllospheric bacteria for their antimicrobial properties and defense elicitation against blast disease.</title>
        <authorList>
            <person name="Sahu K.P."/>
            <person name="Asharani P."/>
            <person name="Kumar M."/>
            <person name="Reddy B."/>
            <person name="Kumar A."/>
        </authorList>
    </citation>
    <scope>NUCLEOTIDE SEQUENCE [LARGE SCALE GENOMIC DNA]</scope>
    <source>
        <strain evidence="3">OsEp_Plm_30P10</strain>
    </source>
</reference>
<dbReference type="Gene3D" id="3.40.50.720">
    <property type="entry name" value="NAD(P)-binding Rossmann-like Domain"/>
    <property type="match status" value="1"/>
</dbReference>
<proteinExistence type="predicted"/>
<accession>A0ABU5LDR9</accession>
<dbReference type="PANTHER" id="PTHR43245">
    <property type="entry name" value="BIFUNCTIONAL POLYMYXIN RESISTANCE PROTEIN ARNA"/>
    <property type="match status" value="1"/>
</dbReference>
<dbReference type="Pfam" id="PF01370">
    <property type="entry name" value="Epimerase"/>
    <property type="match status" value="1"/>
</dbReference>
<dbReference type="Proteomes" id="UP001288620">
    <property type="component" value="Unassembled WGS sequence"/>
</dbReference>
<dbReference type="InterPro" id="IPR050177">
    <property type="entry name" value="Lipid_A_modif_metabolic_enz"/>
</dbReference>
<comment type="caution">
    <text evidence="2">The sequence shown here is derived from an EMBL/GenBank/DDBJ whole genome shotgun (WGS) entry which is preliminary data.</text>
</comment>
<evidence type="ECO:0000259" key="1">
    <source>
        <dbReference type="Pfam" id="PF01370"/>
    </source>
</evidence>
<organism evidence="2 3">
    <name type="scientific">Pantoea eucrina</name>
    <dbReference type="NCBI Taxonomy" id="472693"/>
    <lineage>
        <taxon>Bacteria</taxon>
        <taxon>Pseudomonadati</taxon>
        <taxon>Pseudomonadota</taxon>
        <taxon>Gammaproteobacteria</taxon>
        <taxon>Enterobacterales</taxon>
        <taxon>Erwiniaceae</taxon>
        <taxon>Pantoea</taxon>
    </lineage>
</organism>
<dbReference type="InterPro" id="IPR036291">
    <property type="entry name" value="NAD(P)-bd_dom_sf"/>
</dbReference>
<sequence length="282" mass="30902">MTRHILLTGASGFVGRALLDAFAPHDVSLTLVVRHALPEFANYANIRNVITVDSLFTLSVDAWRAWLGDVDCVLHAAWYVDPKDYLNAAENLQCLQGSLNLVQACRAANVAAFCGIGTCFEYDHAEPALRVDTPLNPQSVYAASKSALCSVAQQLLKETPTAFSWYRLFYLYGKHEKPGRFVSYLREQFQRGQPAVVNNPTLQRDYLDVAEAANKIVASVLRGGQGVFNVCSEQPISLGALAKRIAAEHHAEHLLTLTTPLNGAPSVPVLYGISNLETDHHD</sequence>
<dbReference type="EMBL" id="JAOBTT010000001">
    <property type="protein sequence ID" value="MDZ7278097.1"/>
    <property type="molecule type" value="Genomic_DNA"/>
</dbReference>
<evidence type="ECO:0000313" key="2">
    <source>
        <dbReference type="EMBL" id="MDZ7278097.1"/>
    </source>
</evidence>
<gene>
    <name evidence="2" type="ORF">N4G40_07390</name>
</gene>
<dbReference type="InterPro" id="IPR001509">
    <property type="entry name" value="Epimerase_deHydtase"/>
</dbReference>
<dbReference type="RefSeq" id="WP_322542114.1">
    <property type="nucleotide sequence ID" value="NZ_JAOBTT010000001.1"/>
</dbReference>
<name>A0ABU5LDR9_9GAMM</name>
<feature type="domain" description="NAD-dependent epimerase/dehydratase" evidence="1">
    <location>
        <begin position="5"/>
        <end position="230"/>
    </location>
</feature>
<dbReference type="CDD" id="cd08946">
    <property type="entry name" value="SDR_e"/>
    <property type="match status" value="1"/>
</dbReference>
<dbReference type="SUPFAM" id="SSF51735">
    <property type="entry name" value="NAD(P)-binding Rossmann-fold domains"/>
    <property type="match status" value="1"/>
</dbReference>
<keyword evidence="3" id="KW-1185">Reference proteome</keyword>
<evidence type="ECO:0000313" key="3">
    <source>
        <dbReference type="Proteomes" id="UP001288620"/>
    </source>
</evidence>
<protein>
    <submittedName>
        <fullName evidence="2">NAD(P)-dependent oxidoreductase</fullName>
    </submittedName>
</protein>
<dbReference type="PANTHER" id="PTHR43245:SF13">
    <property type="entry name" value="UDP-D-APIOSE_UDP-D-XYLOSE SYNTHASE 2"/>
    <property type="match status" value="1"/>
</dbReference>